<dbReference type="AlphaFoldDB" id="A0A0C2RXZ3"/>
<protein>
    <submittedName>
        <fullName evidence="1">Uncharacterized protein</fullName>
    </submittedName>
</protein>
<accession>A0A0C2RXZ3</accession>
<dbReference type="EMBL" id="KN818553">
    <property type="protein sequence ID" value="KIL55190.1"/>
    <property type="molecule type" value="Genomic_DNA"/>
</dbReference>
<evidence type="ECO:0000313" key="3">
    <source>
        <dbReference type="Proteomes" id="UP000054549"/>
    </source>
</evidence>
<gene>
    <name evidence="2" type="ORF">M378DRAFT_181943</name>
    <name evidence="1" type="ORF">M378DRAFT_182290</name>
</gene>
<proteinExistence type="predicted"/>
<keyword evidence="3" id="KW-1185">Reference proteome</keyword>
<name>A0A0C2RXZ3_AMAMK</name>
<dbReference type="HOGENOM" id="CLU_2305338_0_0_1"/>
<evidence type="ECO:0000313" key="2">
    <source>
        <dbReference type="EMBL" id="KIL56505.1"/>
    </source>
</evidence>
<dbReference type="Proteomes" id="UP000054549">
    <property type="component" value="Unassembled WGS sequence"/>
</dbReference>
<sequence>MTLNEEGKGNHVCKLYDAPFNFRTPWDDDTLHKLWSEDGFIMVATMPRLTDVGGTASQQATNAMQPGEVCGEVHLVKGWFGIGQEVSATWMLYHQLDLLS</sequence>
<evidence type="ECO:0000313" key="1">
    <source>
        <dbReference type="EMBL" id="KIL55190.1"/>
    </source>
</evidence>
<reference evidence="1 3" key="1">
    <citation type="submission" date="2014-04" db="EMBL/GenBank/DDBJ databases">
        <title>Evolutionary Origins and Diversification of the Mycorrhizal Mutualists.</title>
        <authorList>
            <consortium name="DOE Joint Genome Institute"/>
            <consortium name="Mycorrhizal Genomics Consortium"/>
            <person name="Kohler A."/>
            <person name="Kuo A."/>
            <person name="Nagy L.G."/>
            <person name="Floudas D."/>
            <person name="Copeland A."/>
            <person name="Barry K.W."/>
            <person name="Cichocki N."/>
            <person name="Veneault-Fourrey C."/>
            <person name="LaButti K."/>
            <person name="Lindquist E.A."/>
            <person name="Lipzen A."/>
            <person name="Lundell T."/>
            <person name="Morin E."/>
            <person name="Murat C."/>
            <person name="Riley R."/>
            <person name="Ohm R."/>
            <person name="Sun H."/>
            <person name="Tunlid A."/>
            <person name="Henrissat B."/>
            <person name="Grigoriev I.V."/>
            <person name="Hibbett D.S."/>
            <person name="Martin F."/>
        </authorList>
    </citation>
    <scope>NUCLEOTIDE SEQUENCE [LARGE SCALE GENOMIC DNA]</scope>
    <source>
        <strain evidence="1 3">Koide BX008</strain>
    </source>
</reference>
<dbReference type="EMBL" id="KN818418">
    <property type="protein sequence ID" value="KIL56505.1"/>
    <property type="molecule type" value="Genomic_DNA"/>
</dbReference>
<organism evidence="1 3">
    <name type="scientific">Amanita muscaria (strain Koide BX008)</name>
    <dbReference type="NCBI Taxonomy" id="946122"/>
    <lineage>
        <taxon>Eukaryota</taxon>
        <taxon>Fungi</taxon>
        <taxon>Dikarya</taxon>
        <taxon>Basidiomycota</taxon>
        <taxon>Agaricomycotina</taxon>
        <taxon>Agaricomycetes</taxon>
        <taxon>Agaricomycetidae</taxon>
        <taxon>Agaricales</taxon>
        <taxon>Pluteineae</taxon>
        <taxon>Amanitaceae</taxon>
        <taxon>Amanita</taxon>
    </lineage>
</organism>